<dbReference type="EMBL" id="EQ962656">
    <property type="protein sequence ID" value="EED16184.1"/>
    <property type="molecule type" value="Genomic_DNA"/>
</dbReference>
<organism evidence="2 3">
    <name type="scientific">Talaromyces stipitatus (strain ATCC 10500 / CBS 375.48 / QM 6759 / NRRL 1006)</name>
    <name type="common">Penicillium stipitatum</name>
    <dbReference type="NCBI Taxonomy" id="441959"/>
    <lineage>
        <taxon>Eukaryota</taxon>
        <taxon>Fungi</taxon>
        <taxon>Dikarya</taxon>
        <taxon>Ascomycota</taxon>
        <taxon>Pezizomycotina</taxon>
        <taxon>Eurotiomycetes</taxon>
        <taxon>Eurotiomycetidae</taxon>
        <taxon>Eurotiales</taxon>
        <taxon>Trichocomaceae</taxon>
        <taxon>Talaromyces</taxon>
        <taxon>Talaromyces sect. Talaromyces</taxon>
    </lineage>
</organism>
<dbReference type="PANTHER" id="PTHR37488">
    <property type="entry name" value="DUF1275 DOMAIN-CONTAINING PROTEIN"/>
    <property type="match status" value="1"/>
</dbReference>
<proteinExistence type="predicted"/>
<feature type="transmembrane region" description="Helical" evidence="1">
    <location>
        <begin position="128"/>
        <end position="150"/>
    </location>
</feature>
<evidence type="ECO:0000313" key="2">
    <source>
        <dbReference type="EMBL" id="EED16184.1"/>
    </source>
</evidence>
<dbReference type="GeneID" id="8108167"/>
<dbReference type="PhylomeDB" id="B8MF85"/>
<dbReference type="Proteomes" id="UP000001745">
    <property type="component" value="Unassembled WGS sequence"/>
</dbReference>
<dbReference type="InParanoid" id="B8MF85"/>
<feature type="transmembrane region" description="Helical" evidence="1">
    <location>
        <begin position="223"/>
        <end position="240"/>
    </location>
</feature>
<reference evidence="3" key="1">
    <citation type="journal article" date="2015" name="Genome Announc.">
        <title>Genome sequence of the AIDS-associated pathogen Penicillium marneffei (ATCC18224) and its near taxonomic relative Talaromyces stipitatus (ATCC10500).</title>
        <authorList>
            <person name="Nierman W.C."/>
            <person name="Fedorova-Abrams N.D."/>
            <person name="Andrianopoulos A."/>
        </authorList>
    </citation>
    <scope>NUCLEOTIDE SEQUENCE [LARGE SCALE GENOMIC DNA]</scope>
    <source>
        <strain evidence="3">ATCC 10500 / CBS 375.48 / QM 6759 / NRRL 1006</strain>
    </source>
</reference>
<evidence type="ECO:0000313" key="3">
    <source>
        <dbReference type="Proteomes" id="UP000001745"/>
    </source>
</evidence>
<dbReference type="OMA" id="EDDRWIK"/>
<feature type="transmembrane region" description="Helical" evidence="1">
    <location>
        <begin position="246"/>
        <end position="267"/>
    </location>
</feature>
<keyword evidence="3" id="KW-1185">Reference proteome</keyword>
<gene>
    <name evidence="2" type="ORF">TSTA_012910</name>
</gene>
<name>B8MF85_TALSN</name>
<dbReference type="InterPro" id="IPR010699">
    <property type="entry name" value="DUF1275"/>
</dbReference>
<dbReference type="Pfam" id="PF06912">
    <property type="entry name" value="DUF1275"/>
    <property type="match status" value="1"/>
</dbReference>
<accession>B8MF85</accession>
<feature type="transmembrane region" description="Helical" evidence="1">
    <location>
        <begin position="42"/>
        <end position="61"/>
    </location>
</feature>
<evidence type="ECO:0008006" key="4">
    <source>
        <dbReference type="Google" id="ProtNLM"/>
    </source>
</evidence>
<dbReference type="RefSeq" id="XP_002483418.1">
    <property type="nucleotide sequence ID" value="XM_002483373.1"/>
</dbReference>
<protein>
    <recommendedName>
        <fullName evidence="4">DUF1275 domain protein</fullName>
    </recommendedName>
</protein>
<dbReference type="VEuPathDB" id="FungiDB:TSTA_012910"/>
<dbReference type="eggNOG" id="ENOG502RR78">
    <property type="taxonomic scope" value="Eukaryota"/>
</dbReference>
<sequence>MQEPSETDTLLPHHRNNGKNSALKRLLHHLNTPLSTHHTDLILLYCYIITGLLDSSAVFIWGSFVSMQTGNTVYLGLGLASQSSQSTGGGGGGEDDRWIKSGISIASFCFGSLCFGAFHRTFSPRKRWVLMASFAIQMACIVCAATIVSLERPSKHSPLTWRVSVPLAMVAFQSSGQAVISRVLKLGGLSSVVLTSVYCDLFSHAEFLSGVAFRKDVEERRRFGAVVCLLFGAVMGGVWAKSEIGLMGALWTAVGLKVVIIVAWLVWREDRGPFRAWQDQFQLGPMNKLIIPKPYLHFGSKIFIKFSFPIAKA</sequence>
<dbReference type="AlphaFoldDB" id="B8MF85"/>
<keyword evidence="1" id="KW-1133">Transmembrane helix</keyword>
<feature type="transmembrane region" description="Helical" evidence="1">
    <location>
        <begin position="103"/>
        <end position="122"/>
    </location>
</feature>
<dbReference type="HOGENOM" id="CLU_061825_0_0_1"/>
<keyword evidence="1" id="KW-0472">Membrane</keyword>
<dbReference type="PANTHER" id="PTHR37488:SF1">
    <property type="entry name" value="DUF1275 DOMAIN PROTEIN"/>
    <property type="match status" value="1"/>
</dbReference>
<keyword evidence="1" id="KW-0812">Transmembrane</keyword>
<dbReference type="OrthoDB" id="5288586at2759"/>
<dbReference type="STRING" id="441959.B8MF85"/>
<evidence type="ECO:0000256" key="1">
    <source>
        <dbReference type="SAM" id="Phobius"/>
    </source>
</evidence>